<comment type="caution">
    <text evidence="2">The sequence shown here is derived from an EMBL/GenBank/DDBJ whole genome shotgun (WGS) entry which is preliminary data.</text>
</comment>
<name>A0A9D7S753_9BACT</name>
<gene>
    <name evidence="2" type="ORF">IPO85_00845</name>
</gene>
<organism evidence="2 3">
    <name type="scientific">Candidatus Defluviibacterium haderslevense</name>
    <dbReference type="NCBI Taxonomy" id="2981993"/>
    <lineage>
        <taxon>Bacteria</taxon>
        <taxon>Pseudomonadati</taxon>
        <taxon>Bacteroidota</taxon>
        <taxon>Saprospiria</taxon>
        <taxon>Saprospirales</taxon>
        <taxon>Saprospiraceae</taxon>
        <taxon>Candidatus Defluviibacterium</taxon>
    </lineage>
</organism>
<reference evidence="2 3" key="1">
    <citation type="submission" date="2020-10" db="EMBL/GenBank/DDBJ databases">
        <title>Connecting structure to function with the recovery of over 1000 high-quality activated sludge metagenome-assembled genomes encoding full-length rRNA genes using long-read sequencing.</title>
        <authorList>
            <person name="Singleton C.M."/>
            <person name="Petriglieri F."/>
            <person name="Kristensen J.M."/>
            <person name="Kirkegaard R.H."/>
            <person name="Michaelsen T.Y."/>
            <person name="Andersen M.H."/>
            <person name="Karst S.M."/>
            <person name="Dueholm M.S."/>
            <person name="Nielsen P.H."/>
            <person name="Albertsen M."/>
        </authorList>
    </citation>
    <scope>NUCLEOTIDE SEQUENCE [LARGE SCALE GENOMIC DNA]</scope>
    <source>
        <strain evidence="2">Ribe_18-Q3-R11-54_BAT3C.373</strain>
    </source>
</reference>
<evidence type="ECO:0000256" key="1">
    <source>
        <dbReference type="SAM" id="Phobius"/>
    </source>
</evidence>
<sequence length="139" mass="16580">MLIIDNQKQLRREYILIAVYIIAFLVIFSSNIHLIGKLAVGLVIFLFIFVSAQKCYLLHFTDTEIKAFYFFPKKSNVNINNSNIEYIKTRETRGKHDHYVLNIYLVNKNKYTLEFDCNEEQWANIMKFLEAHNFYTKII</sequence>
<proteinExistence type="predicted"/>
<feature type="transmembrane region" description="Helical" evidence="1">
    <location>
        <begin position="14"/>
        <end position="32"/>
    </location>
</feature>
<keyword evidence="1" id="KW-0812">Transmembrane</keyword>
<keyword evidence="1" id="KW-0472">Membrane</keyword>
<evidence type="ECO:0000313" key="3">
    <source>
        <dbReference type="Proteomes" id="UP000808349"/>
    </source>
</evidence>
<dbReference type="AlphaFoldDB" id="A0A9D7S753"/>
<dbReference type="EMBL" id="JADKFW010000004">
    <property type="protein sequence ID" value="MBK9716074.1"/>
    <property type="molecule type" value="Genomic_DNA"/>
</dbReference>
<protein>
    <submittedName>
        <fullName evidence="2">Uncharacterized protein</fullName>
    </submittedName>
</protein>
<evidence type="ECO:0000313" key="2">
    <source>
        <dbReference type="EMBL" id="MBK9716074.1"/>
    </source>
</evidence>
<dbReference type="Proteomes" id="UP000808349">
    <property type="component" value="Unassembled WGS sequence"/>
</dbReference>
<keyword evidence="1" id="KW-1133">Transmembrane helix</keyword>
<accession>A0A9D7S753</accession>
<feature type="transmembrane region" description="Helical" evidence="1">
    <location>
        <begin position="38"/>
        <end position="57"/>
    </location>
</feature>